<accession>A0AAN6E3W1</accession>
<keyword evidence="4" id="KW-1185">Reference proteome</keyword>
<name>A0AAN6E3W1_9EURO</name>
<evidence type="ECO:0000256" key="1">
    <source>
        <dbReference type="SAM" id="MobiDB-lite"/>
    </source>
</evidence>
<feature type="region of interest" description="Disordered" evidence="1">
    <location>
        <begin position="70"/>
        <end position="90"/>
    </location>
</feature>
<keyword evidence="2" id="KW-0812">Transmembrane</keyword>
<feature type="compositionally biased region" description="Basic and acidic residues" evidence="1">
    <location>
        <begin position="78"/>
        <end position="90"/>
    </location>
</feature>
<evidence type="ECO:0000313" key="4">
    <source>
        <dbReference type="Proteomes" id="UP001203852"/>
    </source>
</evidence>
<dbReference type="EMBL" id="MU404351">
    <property type="protein sequence ID" value="KAI1616857.1"/>
    <property type="molecule type" value="Genomic_DNA"/>
</dbReference>
<dbReference type="AlphaFoldDB" id="A0AAN6E3W1"/>
<protein>
    <submittedName>
        <fullName evidence="3">Uncharacterized protein</fullName>
    </submittedName>
</protein>
<proteinExistence type="predicted"/>
<comment type="caution">
    <text evidence="3">The sequence shown here is derived from an EMBL/GenBank/DDBJ whole genome shotgun (WGS) entry which is preliminary data.</text>
</comment>
<keyword evidence="2" id="KW-1133">Transmembrane helix</keyword>
<evidence type="ECO:0000256" key="2">
    <source>
        <dbReference type="SAM" id="Phobius"/>
    </source>
</evidence>
<organism evidence="3 4">
    <name type="scientific">Exophiala viscosa</name>
    <dbReference type="NCBI Taxonomy" id="2486360"/>
    <lineage>
        <taxon>Eukaryota</taxon>
        <taxon>Fungi</taxon>
        <taxon>Dikarya</taxon>
        <taxon>Ascomycota</taxon>
        <taxon>Pezizomycotina</taxon>
        <taxon>Eurotiomycetes</taxon>
        <taxon>Chaetothyriomycetidae</taxon>
        <taxon>Chaetothyriales</taxon>
        <taxon>Herpotrichiellaceae</taxon>
        <taxon>Exophiala</taxon>
    </lineage>
</organism>
<reference evidence="3" key="1">
    <citation type="journal article" date="2022" name="bioRxiv">
        <title>Deciphering the potential niche of two novel black yeast fungi from a biological soil crust based on their genomes, phenotypes, and melanin regulation.</title>
        <authorList>
            <consortium name="DOE Joint Genome Institute"/>
            <person name="Carr E.C."/>
            <person name="Barton Q."/>
            <person name="Grambo S."/>
            <person name="Sullivan M."/>
            <person name="Renfro C.M."/>
            <person name="Kuo A."/>
            <person name="Pangilinan J."/>
            <person name="Lipzen A."/>
            <person name="Keymanesh K."/>
            <person name="Savage E."/>
            <person name="Barry K."/>
            <person name="Grigoriev I.V."/>
            <person name="Riekhof W.R."/>
            <person name="Harris S.S."/>
        </authorList>
    </citation>
    <scope>NUCLEOTIDE SEQUENCE</scope>
    <source>
        <strain evidence="3">JF 03-4F</strain>
    </source>
</reference>
<gene>
    <name evidence="3" type="ORF">EDD36DRAFT_147748</name>
</gene>
<sequence>MRTIAVVTLFFLPATLVSLRMQAIFSSGVIVSAPKLWWVFMLAVVLSTLGVFSLWYLYMRYRARTADRMVSHGQSGKNIHDEEKSVEKEE</sequence>
<keyword evidence="2" id="KW-0472">Membrane</keyword>
<evidence type="ECO:0000313" key="3">
    <source>
        <dbReference type="EMBL" id="KAI1616857.1"/>
    </source>
</evidence>
<dbReference type="Proteomes" id="UP001203852">
    <property type="component" value="Unassembled WGS sequence"/>
</dbReference>
<feature type="transmembrane region" description="Helical" evidence="2">
    <location>
        <begin position="36"/>
        <end position="58"/>
    </location>
</feature>